<proteinExistence type="predicted"/>
<dbReference type="EMBL" id="AFAR01000210">
    <property type="protein sequence ID" value="EGF25788.1"/>
    <property type="molecule type" value="Genomic_DNA"/>
</dbReference>
<evidence type="ECO:0000313" key="6">
    <source>
        <dbReference type="Proteomes" id="UP000006222"/>
    </source>
</evidence>
<protein>
    <submittedName>
        <fullName evidence="5">3-demethylubiquinone-9 3-methyltransferase</fullName>
    </submittedName>
</protein>
<gene>
    <name evidence="5" type="ORF">RBWH47_03013</name>
</gene>
<keyword evidence="2 5" id="KW-0808">Transferase</keyword>
<dbReference type="Pfam" id="PF08242">
    <property type="entry name" value="Methyltransf_12"/>
    <property type="match status" value="1"/>
</dbReference>
<dbReference type="PANTHER" id="PTHR43464:SF19">
    <property type="entry name" value="UBIQUINONE BIOSYNTHESIS O-METHYLTRANSFERASE, MITOCHONDRIAL"/>
    <property type="match status" value="1"/>
</dbReference>
<evidence type="ECO:0000313" key="5">
    <source>
        <dbReference type="EMBL" id="EGF25788.1"/>
    </source>
</evidence>
<feature type="domain" description="Methyltransferase type 12" evidence="4">
    <location>
        <begin position="58"/>
        <end position="159"/>
    </location>
</feature>
<evidence type="ECO:0000259" key="4">
    <source>
        <dbReference type="Pfam" id="PF08242"/>
    </source>
</evidence>
<evidence type="ECO:0000256" key="2">
    <source>
        <dbReference type="ARBA" id="ARBA00022679"/>
    </source>
</evidence>
<accession>F2AX11</accession>
<dbReference type="GO" id="GO:0008168">
    <property type="term" value="F:methyltransferase activity"/>
    <property type="evidence" value="ECO:0007669"/>
    <property type="project" value="UniProtKB-KW"/>
</dbReference>
<sequence>MVCLSEPVTPVEESETRFAFGKNWASFLDQFDAERLQHATSSLKSLLQVESLAGKRLLDIGSGSGLFSLAAVSMGAEVVSVDLDDDSVACTRELRERAVAENPSVAEQWQVHQGSALDAEWLTSLGTFDVVYSWGVLHHTGQMNMAIEATSSVVAPGGQYAIAIYNDQGGGSRRWLRIKQGYHHLPVFLRPAYVVLVAGCYELKFALARLARGRNPLPFADWRAKKSDRGMNAWHDWVDWIGGLPFEVAKPEAIILPLREKAFVLDNLTTVGSGWGCNEYVFRRLEESAKSLP</sequence>
<dbReference type="GO" id="GO:0032259">
    <property type="term" value="P:methylation"/>
    <property type="evidence" value="ECO:0007669"/>
    <property type="project" value="UniProtKB-KW"/>
</dbReference>
<organism evidence="5 6">
    <name type="scientific">Rhodopirellula baltica WH47</name>
    <dbReference type="NCBI Taxonomy" id="991778"/>
    <lineage>
        <taxon>Bacteria</taxon>
        <taxon>Pseudomonadati</taxon>
        <taxon>Planctomycetota</taxon>
        <taxon>Planctomycetia</taxon>
        <taxon>Pirellulales</taxon>
        <taxon>Pirellulaceae</taxon>
        <taxon>Rhodopirellula</taxon>
    </lineage>
</organism>
<keyword evidence="3" id="KW-0949">S-adenosyl-L-methionine</keyword>
<dbReference type="InterPro" id="IPR013217">
    <property type="entry name" value="Methyltransf_12"/>
</dbReference>
<evidence type="ECO:0000256" key="1">
    <source>
        <dbReference type="ARBA" id="ARBA00022603"/>
    </source>
</evidence>
<evidence type="ECO:0000256" key="3">
    <source>
        <dbReference type="ARBA" id="ARBA00022691"/>
    </source>
</evidence>
<dbReference type="PANTHER" id="PTHR43464">
    <property type="entry name" value="METHYLTRANSFERASE"/>
    <property type="match status" value="1"/>
</dbReference>
<reference evidence="5 6" key="1">
    <citation type="journal article" date="2013" name="Mar. Genomics">
        <title>Expression of sulfatases in Rhodopirellula baltica and the diversity of sulfatases in the genus Rhodopirellula.</title>
        <authorList>
            <person name="Wegner C.E."/>
            <person name="Richter-Heitmann T."/>
            <person name="Klindworth A."/>
            <person name="Klockow C."/>
            <person name="Richter M."/>
            <person name="Achstetter T."/>
            <person name="Glockner F.O."/>
            <person name="Harder J."/>
        </authorList>
    </citation>
    <scope>NUCLEOTIDE SEQUENCE [LARGE SCALE GENOMIC DNA]</scope>
    <source>
        <strain evidence="5 6">WH47</strain>
    </source>
</reference>
<keyword evidence="5" id="KW-0830">Ubiquinone</keyword>
<dbReference type="PATRIC" id="fig|991778.3.peg.4517"/>
<keyword evidence="1 5" id="KW-0489">Methyltransferase</keyword>
<dbReference type="CDD" id="cd02440">
    <property type="entry name" value="AdoMet_MTases"/>
    <property type="match status" value="1"/>
</dbReference>
<dbReference type="AlphaFoldDB" id="F2AX11"/>
<dbReference type="Proteomes" id="UP000006222">
    <property type="component" value="Unassembled WGS sequence"/>
</dbReference>
<name>F2AX11_RHOBT</name>
<comment type="caution">
    <text evidence="5">The sequence shown here is derived from an EMBL/GenBank/DDBJ whole genome shotgun (WGS) entry which is preliminary data.</text>
</comment>
<dbReference type="InterPro" id="IPR029063">
    <property type="entry name" value="SAM-dependent_MTases_sf"/>
</dbReference>
<dbReference type="Gene3D" id="3.40.50.150">
    <property type="entry name" value="Vaccinia Virus protein VP39"/>
    <property type="match status" value="1"/>
</dbReference>
<dbReference type="RefSeq" id="WP_007328171.1">
    <property type="nucleotide sequence ID" value="NZ_AFAR01000210.1"/>
</dbReference>
<dbReference type="SUPFAM" id="SSF53335">
    <property type="entry name" value="S-adenosyl-L-methionine-dependent methyltransferases"/>
    <property type="match status" value="1"/>
</dbReference>